<name>A0A1L9S632_9EURO</name>
<dbReference type="AlphaFoldDB" id="A0A1L9S632"/>
<dbReference type="RefSeq" id="XP_022577131.1">
    <property type="nucleotide sequence ID" value="XM_022730104.1"/>
</dbReference>
<dbReference type="GeneID" id="34616568"/>
<accession>A0A1L9S632</accession>
<reference evidence="3" key="1">
    <citation type="journal article" date="2017" name="Genome Biol.">
        <title>Comparative genomics reveals high biological diversity and specific adaptations in the industrially and medically important fungal genus Aspergillus.</title>
        <authorList>
            <person name="de Vries R.P."/>
            <person name="Riley R."/>
            <person name="Wiebenga A."/>
            <person name="Aguilar-Osorio G."/>
            <person name="Amillis S."/>
            <person name="Uchima C.A."/>
            <person name="Anderluh G."/>
            <person name="Asadollahi M."/>
            <person name="Askin M."/>
            <person name="Barry K."/>
            <person name="Battaglia E."/>
            <person name="Bayram O."/>
            <person name="Benocci T."/>
            <person name="Braus-Stromeyer S.A."/>
            <person name="Caldana C."/>
            <person name="Canovas D."/>
            <person name="Cerqueira G.C."/>
            <person name="Chen F."/>
            <person name="Chen W."/>
            <person name="Choi C."/>
            <person name="Clum A."/>
            <person name="Dos Santos R.A."/>
            <person name="Damasio A.R."/>
            <person name="Diallinas G."/>
            <person name="Emri T."/>
            <person name="Fekete E."/>
            <person name="Flipphi M."/>
            <person name="Freyberg S."/>
            <person name="Gallo A."/>
            <person name="Gournas C."/>
            <person name="Habgood R."/>
            <person name="Hainaut M."/>
            <person name="Harispe M.L."/>
            <person name="Henrissat B."/>
            <person name="Hilden K.S."/>
            <person name="Hope R."/>
            <person name="Hossain A."/>
            <person name="Karabika E."/>
            <person name="Karaffa L."/>
            <person name="Karanyi Z."/>
            <person name="Krasevec N."/>
            <person name="Kuo A."/>
            <person name="Kusch H."/>
            <person name="LaButti K."/>
            <person name="Lagendijk E.L."/>
            <person name="Lapidus A."/>
            <person name="Levasseur A."/>
            <person name="Lindquist E."/>
            <person name="Lipzen A."/>
            <person name="Logrieco A.F."/>
            <person name="MacCabe A."/>
            <person name="Maekelae M.R."/>
            <person name="Malavazi I."/>
            <person name="Melin P."/>
            <person name="Meyer V."/>
            <person name="Mielnichuk N."/>
            <person name="Miskei M."/>
            <person name="Molnar A.P."/>
            <person name="Mule G."/>
            <person name="Ngan C.Y."/>
            <person name="Orejas M."/>
            <person name="Orosz E."/>
            <person name="Ouedraogo J.P."/>
            <person name="Overkamp K.M."/>
            <person name="Park H.-S."/>
            <person name="Perrone G."/>
            <person name="Piumi F."/>
            <person name="Punt P.J."/>
            <person name="Ram A.F."/>
            <person name="Ramon A."/>
            <person name="Rauscher S."/>
            <person name="Record E."/>
            <person name="Riano-Pachon D.M."/>
            <person name="Robert V."/>
            <person name="Roehrig J."/>
            <person name="Ruller R."/>
            <person name="Salamov A."/>
            <person name="Salih N.S."/>
            <person name="Samson R.A."/>
            <person name="Sandor E."/>
            <person name="Sanguinetti M."/>
            <person name="Schuetze T."/>
            <person name="Sepcic K."/>
            <person name="Shelest E."/>
            <person name="Sherlock G."/>
            <person name="Sophianopoulou V."/>
            <person name="Squina F.M."/>
            <person name="Sun H."/>
            <person name="Susca A."/>
            <person name="Todd R.B."/>
            <person name="Tsang A."/>
            <person name="Unkles S.E."/>
            <person name="van de Wiele N."/>
            <person name="van Rossen-Uffink D."/>
            <person name="Oliveira J.V."/>
            <person name="Vesth T.C."/>
            <person name="Visser J."/>
            <person name="Yu J.-H."/>
            <person name="Zhou M."/>
            <person name="Andersen M.R."/>
            <person name="Archer D.B."/>
            <person name="Baker S.E."/>
            <person name="Benoit I."/>
            <person name="Brakhage A.A."/>
            <person name="Braus G.H."/>
            <person name="Fischer R."/>
            <person name="Frisvad J.C."/>
            <person name="Goldman G.H."/>
            <person name="Houbraken J."/>
            <person name="Oakley B."/>
            <person name="Pocsi I."/>
            <person name="Scazzocchio C."/>
            <person name="Seiboth B."/>
            <person name="vanKuyk P.A."/>
            <person name="Wortman J."/>
            <person name="Dyer P.S."/>
            <person name="Grigoriev I.V."/>
        </authorList>
    </citation>
    <scope>NUCLEOTIDE SEQUENCE [LARGE SCALE GENOMIC DNA]</scope>
    <source>
        <strain evidence="3">CBS 506.65</strain>
    </source>
</reference>
<dbReference type="InterPro" id="IPR045247">
    <property type="entry name" value="Oye-like"/>
</dbReference>
<dbReference type="InterPro" id="IPR001155">
    <property type="entry name" value="OxRdtase_FMN_N"/>
</dbReference>
<keyword evidence="3" id="KW-1185">Reference proteome</keyword>
<dbReference type="VEuPathDB" id="FungiDB:ASPZODRAFT_76587"/>
<sequence>MEEYYAQRARIPGTLLISESVSISHAVPRAMTMEEIQKTAGEFGRAARNAMRAGFDAVEIHAANGYLIDQFLQDTANVRTDAYGGSVENRARFALEVVRAVVEAIGADRTALRLSPWSRVAGMGMQDPIPQLTHLIREVNALGRLAYLHLTESRIHGFTDIDAPDAETLDFAVALWDGPVLLAGGYSADSARQVVDGKFRDKDVVVVFGRYFISNPDLPFRIKAGVALTPYRRETFYTHSREGYTDYAFSGEFLAATPCVA</sequence>
<feature type="domain" description="NADH:flavin oxidoreductase/NADH oxidase N-terminal" evidence="1">
    <location>
        <begin position="26"/>
        <end position="227"/>
    </location>
</feature>
<dbReference type="EMBL" id="KV878358">
    <property type="protein sequence ID" value="OJJ42621.1"/>
    <property type="molecule type" value="Genomic_DNA"/>
</dbReference>
<proteinExistence type="predicted"/>
<dbReference type="PANTHER" id="PTHR22893">
    <property type="entry name" value="NADH OXIDOREDUCTASE-RELATED"/>
    <property type="match status" value="1"/>
</dbReference>
<protein>
    <recommendedName>
        <fullName evidence="1">NADH:flavin oxidoreductase/NADH oxidase N-terminal domain-containing protein</fullName>
    </recommendedName>
</protein>
<evidence type="ECO:0000259" key="1">
    <source>
        <dbReference type="Pfam" id="PF00724"/>
    </source>
</evidence>
<dbReference type="GO" id="GO:0010181">
    <property type="term" value="F:FMN binding"/>
    <property type="evidence" value="ECO:0007669"/>
    <property type="project" value="InterPro"/>
</dbReference>
<dbReference type="Proteomes" id="UP000184188">
    <property type="component" value="Unassembled WGS sequence"/>
</dbReference>
<dbReference type="InterPro" id="IPR013785">
    <property type="entry name" value="Aldolase_TIM"/>
</dbReference>
<evidence type="ECO:0000313" key="3">
    <source>
        <dbReference type="Proteomes" id="UP000184188"/>
    </source>
</evidence>
<dbReference type="SUPFAM" id="SSF51395">
    <property type="entry name" value="FMN-linked oxidoreductases"/>
    <property type="match status" value="1"/>
</dbReference>
<organism evidence="2 3">
    <name type="scientific">Penicilliopsis zonata CBS 506.65</name>
    <dbReference type="NCBI Taxonomy" id="1073090"/>
    <lineage>
        <taxon>Eukaryota</taxon>
        <taxon>Fungi</taxon>
        <taxon>Dikarya</taxon>
        <taxon>Ascomycota</taxon>
        <taxon>Pezizomycotina</taxon>
        <taxon>Eurotiomycetes</taxon>
        <taxon>Eurotiomycetidae</taxon>
        <taxon>Eurotiales</taxon>
        <taxon>Aspergillaceae</taxon>
        <taxon>Penicilliopsis</taxon>
    </lineage>
</organism>
<evidence type="ECO:0000313" key="2">
    <source>
        <dbReference type="EMBL" id="OJJ42621.1"/>
    </source>
</evidence>
<dbReference type="PANTHER" id="PTHR22893:SF91">
    <property type="entry name" value="NADPH DEHYDROGENASE 2-RELATED"/>
    <property type="match status" value="1"/>
</dbReference>
<dbReference type="GO" id="GO:0003959">
    <property type="term" value="F:NADPH dehydrogenase activity"/>
    <property type="evidence" value="ECO:0007669"/>
    <property type="project" value="TreeGrafter"/>
</dbReference>
<gene>
    <name evidence="2" type="ORF">ASPZODRAFT_76587</name>
</gene>
<dbReference type="STRING" id="1073090.A0A1L9S632"/>
<dbReference type="Pfam" id="PF00724">
    <property type="entry name" value="Oxidored_FMN"/>
    <property type="match status" value="1"/>
</dbReference>
<dbReference type="Gene3D" id="3.20.20.70">
    <property type="entry name" value="Aldolase class I"/>
    <property type="match status" value="1"/>
</dbReference>
<dbReference type="OrthoDB" id="276546at2759"/>